<dbReference type="InterPro" id="IPR032567">
    <property type="entry name" value="RTL1-rel"/>
</dbReference>
<dbReference type="GO" id="GO:0008270">
    <property type="term" value="F:zinc ion binding"/>
    <property type="evidence" value="ECO:0007669"/>
    <property type="project" value="UniProtKB-KW"/>
</dbReference>
<dbReference type="GeneID" id="64694427"/>
<dbReference type="InterPro" id="IPR036875">
    <property type="entry name" value="Znf_CCHC_sf"/>
</dbReference>
<evidence type="ECO:0000313" key="5">
    <source>
        <dbReference type="EMBL" id="KAG2082728.1"/>
    </source>
</evidence>
<dbReference type="GO" id="GO:0003676">
    <property type="term" value="F:nucleic acid binding"/>
    <property type="evidence" value="ECO:0007669"/>
    <property type="project" value="InterPro"/>
</dbReference>
<keyword evidence="1" id="KW-0507">mRNA processing</keyword>
<keyword evidence="6" id="KW-1185">Reference proteome</keyword>
<dbReference type="EMBL" id="JABBWM010000319">
    <property type="protein sequence ID" value="KAG2082728.1"/>
    <property type="molecule type" value="Genomic_DNA"/>
</dbReference>
<accession>A0A9P7JL00</accession>
<dbReference type="RefSeq" id="XP_041284322.1">
    <property type="nucleotide sequence ID" value="XM_041432168.1"/>
</dbReference>
<feature type="compositionally biased region" description="Low complexity" evidence="3">
    <location>
        <begin position="161"/>
        <end position="188"/>
    </location>
</feature>
<dbReference type="Proteomes" id="UP000823399">
    <property type="component" value="Unassembled WGS sequence"/>
</dbReference>
<dbReference type="GO" id="GO:0006397">
    <property type="term" value="P:mRNA processing"/>
    <property type="evidence" value="ECO:0007669"/>
    <property type="project" value="UniProtKB-KW"/>
</dbReference>
<protein>
    <recommendedName>
        <fullName evidence="4">CCHC-type domain-containing protein</fullName>
    </recommendedName>
</protein>
<dbReference type="Pfam" id="PF00098">
    <property type="entry name" value="zf-CCHC"/>
    <property type="match status" value="1"/>
</dbReference>
<evidence type="ECO:0000256" key="1">
    <source>
        <dbReference type="ARBA" id="ARBA00022664"/>
    </source>
</evidence>
<feature type="region of interest" description="Disordered" evidence="3">
    <location>
        <begin position="158"/>
        <end position="188"/>
    </location>
</feature>
<evidence type="ECO:0000256" key="3">
    <source>
        <dbReference type="SAM" id="MobiDB-lite"/>
    </source>
</evidence>
<keyword evidence="2" id="KW-0863">Zinc-finger</keyword>
<dbReference type="SMART" id="SM00343">
    <property type="entry name" value="ZnF_C2HC"/>
    <property type="match status" value="1"/>
</dbReference>
<dbReference type="PROSITE" id="PS50158">
    <property type="entry name" value="ZF_CCHC"/>
    <property type="match status" value="1"/>
</dbReference>
<dbReference type="SUPFAM" id="SSF57756">
    <property type="entry name" value="Retrovirus zinc finger-like domains"/>
    <property type="match status" value="1"/>
</dbReference>
<gene>
    <name evidence="5" type="ORF">F5147DRAFT_590284</name>
</gene>
<name>A0A9P7JL00_9AGAM</name>
<feature type="domain" description="CCHC-type" evidence="4">
    <location>
        <begin position="202"/>
        <end position="215"/>
    </location>
</feature>
<comment type="caution">
    <text evidence="5">The sequence shown here is derived from an EMBL/GenBank/DDBJ whole genome shotgun (WGS) entry which is preliminary data.</text>
</comment>
<dbReference type="AlphaFoldDB" id="A0A9P7JL00"/>
<proteinExistence type="predicted"/>
<reference evidence="5" key="1">
    <citation type="journal article" date="2020" name="New Phytol.">
        <title>Comparative genomics reveals dynamic genome evolution in host specialist ectomycorrhizal fungi.</title>
        <authorList>
            <person name="Lofgren L.A."/>
            <person name="Nguyen N.H."/>
            <person name="Vilgalys R."/>
            <person name="Ruytinx J."/>
            <person name="Liao H.L."/>
            <person name="Branco S."/>
            <person name="Kuo A."/>
            <person name="LaButti K."/>
            <person name="Lipzen A."/>
            <person name="Andreopoulos W."/>
            <person name="Pangilinan J."/>
            <person name="Riley R."/>
            <person name="Hundley H."/>
            <person name="Na H."/>
            <person name="Barry K."/>
            <person name="Grigoriev I.V."/>
            <person name="Stajich J.E."/>
            <person name="Kennedy P.G."/>
        </authorList>
    </citation>
    <scope>NUCLEOTIDE SEQUENCE</scope>
    <source>
        <strain evidence="5">FC423</strain>
    </source>
</reference>
<keyword evidence="2" id="KW-0479">Metal-binding</keyword>
<dbReference type="PANTHER" id="PTHR15503">
    <property type="entry name" value="LDOC1 RELATED"/>
    <property type="match status" value="1"/>
</dbReference>
<dbReference type="Gene3D" id="4.10.60.10">
    <property type="entry name" value="Zinc finger, CCHC-type"/>
    <property type="match status" value="1"/>
</dbReference>
<evidence type="ECO:0000313" key="6">
    <source>
        <dbReference type="Proteomes" id="UP000823399"/>
    </source>
</evidence>
<keyword evidence="2" id="KW-0862">Zinc</keyword>
<dbReference type="Pfam" id="PF03732">
    <property type="entry name" value="Retrotrans_gag"/>
    <property type="match status" value="1"/>
</dbReference>
<evidence type="ECO:0000256" key="2">
    <source>
        <dbReference type="PROSITE-ProRule" id="PRU00047"/>
    </source>
</evidence>
<dbReference type="OrthoDB" id="2645941at2759"/>
<dbReference type="PANTHER" id="PTHR15503:SF22">
    <property type="entry name" value="TRANSPOSON TY3-I GAG POLYPROTEIN"/>
    <property type="match status" value="1"/>
</dbReference>
<dbReference type="InterPro" id="IPR001878">
    <property type="entry name" value="Znf_CCHC"/>
</dbReference>
<evidence type="ECO:0000259" key="4">
    <source>
        <dbReference type="PROSITE" id="PS50158"/>
    </source>
</evidence>
<organism evidence="5 6">
    <name type="scientific">Suillus discolor</name>
    <dbReference type="NCBI Taxonomy" id="1912936"/>
    <lineage>
        <taxon>Eukaryota</taxon>
        <taxon>Fungi</taxon>
        <taxon>Dikarya</taxon>
        <taxon>Basidiomycota</taxon>
        <taxon>Agaricomycotina</taxon>
        <taxon>Agaricomycetes</taxon>
        <taxon>Agaricomycetidae</taxon>
        <taxon>Boletales</taxon>
        <taxon>Suillineae</taxon>
        <taxon>Suillaceae</taxon>
        <taxon>Suillus</taxon>
    </lineage>
</organism>
<dbReference type="InterPro" id="IPR005162">
    <property type="entry name" value="Retrotrans_gag_dom"/>
</dbReference>
<sequence>MVATGPRGCSKQEPKIFTDDKKKVLFATSCMKGGSAGLWADNYTEEQFSLPSAQRWSFVDFEATLKASFDDANAKREAQRQLELLKQGSLTAEEFFVQFDQLARTAGWSAGSDDHLNLLLERALNSHLVDRIWESSDTIKAGTFTAWKAKAIEQDQLYSNSTQTPRSTSSPQQSSSTTPTTGTFSGQGLPMDVDACRRQGLCFKCGRHGHLAKDCLQGKPAVIRAVLEELPEEDKEDMKKWLGEKGF</sequence>